<protein>
    <submittedName>
        <fullName evidence="2">Uncharacterized protein</fullName>
    </submittedName>
</protein>
<reference evidence="2 3" key="1">
    <citation type="submission" date="2024-01" db="EMBL/GenBank/DDBJ databases">
        <title>Genomic insights into the taxonomy and metabolism of the cyanobacterium Pannus brasiliensis CCIBt3594.</title>
        <authorList>
            <person name="Machado M."/>
            <person name="Botero N.B."/>
            <person name="Andreote A.P.D."/>
            <person name="Feitosa A.M.T."/>
            <person name="Popin R."/>
            <person name="Sivonen K."/>
            <person name="Fiore M.F."/>
        </authorList>
    </citation>
    <scope>NUCLEOTIDE SEQUENCE [LARGE SCALE GENOMIC DNA]</scope>
    <source>
        <strain evidence="2 3">CCIBt3594</strain>
    </source>
</reference>
<gene>
    <name evidence="2" type="ORF">V0288_13700</name>
</gene>
<proteinExistence type="predicted"/>
<sequence length="57" mass="6437">MMNSKTIIFSILFVLVLFTGIVLILDIDFARWFTCTGPFANPQDKASEVCKRLENAP</sequence>
<evidence type="ECO:0000313" key="3">
    <source>
        <dbReference type="Proteomes" id="UP001328733"/>
    </source>
</evidence>
<dbReference type="RefSeq" id="WP_332865659.1">
    <property type="nucleotide sequence ID" value="NZ_JBAFSM010000024.1"/>
</dbReference>
<dbReference type="Proteomes" id="UP001328733">
    <property type="component" value="Unassembled WGS sequence"/>
</dbReference>
<keyword evidence="3" id="KW-1185">Reference proteome</keyword>
<keyword evidence="1" id="KW-1133">Transmembrane helix</keyword>
<accession>A0AAW9QM83</accession>
<keyword evidence="1" id="KW-0472">Membrane</keyword>
<keyword evidence="1" id="KW-0812">Transmembrane</keyword>
<evidence type="ECO:0000313" key="2">
    <source>
        <dbReference type="EMBL" id="MEG3438178.1"/>
    </source>
</evidence>
<comment type="caution">
    <text evidence="2">The sequence shown here is derived from an EMBL/GenBank/DDBJ whole genome shotgun (WGS) entry which is preliminary data.</text>
</comment>
<organism evidence="2 3">
    <name type="scientific">Pannus brasiliensis CCIBt3594</name>
    <dbReference type="NCBI Taxonomy" id="1427578"/>
    <lineage>
        <taxon>Bacteria</taxon>
        <taxon>Bacillati</taxon>
        <taxon>Cyanobacteriota</taxon>
        <taxon>Cyanophyceae</taxon>
        <taxon>Oscillatoriophycideae</taxon>
        <taxon>Chroococcales</taxon>
        <taxon>Microcystaceae</taxon>
        <taxon>Pannus</taxon>
    </lineage>
</organism>
<dbReference type="EMBL" id="JBAFSM010000024">
    <property type="protein sequence ID" value="MEG3438178.1"/>
    <property type="molecule type" value="Genomic_DNA"/>
</dbReference>
<feature type="transmembrane region" description="Helical" evidence="1">
    <location>
        <begin position="6"/>
        <end position="25"/>
    </location>
</feature>
<evidence type="ECO:0000256" key="1">
    <source>
        <dbReference type="SAM" id="Phobius"/>
    </source>
</evidence>
<name>A0AAW9QM83_9CHRO</name>
<dbReference type="AlphaFoldDB" id="A0AAW9QM83"/>